<keyword evidence="5 8" id="KW-0663">Pyridoxal phosphate</keyword>
<dbReference type="Proteomes" id="UP000001901">
    <property type="component" value="Chromosome"/>
</dbReference>
<comment type="cofactor">
    <cofactor evidence="2 8">
        <name>pyridoxal 5'-phosphate</name>
        <dbReference type="ChEBI" id="CHEBI:597326"/>
    </cofactor>
</comment>
<dbReference type="FunFam" id="3.40.640.10:FF:000021">
    <property type="entry name" value="Glutamate-1-semialdehyde 2,1-aminomutase"/>
    <property type="match status" value="1"/>
</dbReference>
<evidence type="ECO:0000256" key="4">
    <source>
        <dbReference type="ARBA" id="ARBA00008981"/>
    </source>
</evidence>
<dbReference type="GO" id="GO:0008483">
    <property type="term" value="F:transaminase activity"/>
    <property type="evidence" value="ECO:0007669"/>
    <property type="project" value="InterPro"/>
</dbReference>
<dbReference type="InterPro" id="IPR015421">
    <property type="entry name" value="PyrdxlP-dep_Trfase_major"/>
</dbReference>
<dbReference type="GO" id="GO:0042286">
    <property type="term" value="F:glutamate-1-semialdehyde 2,1-aminomutase activity"/>
    <property type="evidence" value="ECO:0007669"/>
    <property type="project" value="UniProtKB-UniRule"/>
</dbReference>
<accession>D2RH81</accession>
<dbReference type="STRING" id="572546.Arcpr_0591"/>
<dbReference type="GO" id="GO:0030170">
    <property type="term" value="F:pyridoxal phosphate binding"/>
    <property type="evidence" value="ECO:0007669"/>
    <property type="project" value="InterPro"/>
</dbReference>
<keyword evidence="8" id="KW-0963">Cytoplasm</keyword>
<dbReference type="GO" id="GO:0005737">
    <property type="term" value="C:cytoplasm"/>
    <property type="evidence" value="ECO:0007669"/>
    <property type="project" value="UniProtKB-SubCell"/>
</dbReference>
<dbReference type="HOGENOM" id="CLU_016922_1_5_2"/>
<comment type="pathway">
    <text evidence="3 8">Porphyrin-containing compound metabolism; protoporphyrin-IX biosynthesis; 5-aminolevulinate from L-glutamyl-tRNA(Glu): step 2/2.</text>
</comment>
<dbReference type="eggNOG" id="arCOG00918">
    <property type="taxonomic scope" value="Archaea"/>
</dbReference>
<keyword evidence="7 8" id="KW-0627">Porphyrin biosynthesis</keyword>
<dbReference type="NCBIfam" id="TIGR00713">
    <property type="entry name" value="hemL"/>
    <property type="match status" value="1"/>
</dbReference>
<dbReference type="PaxDb" id="572546-Arcpr_0591"/>
<evidence type="ECO:0000256" key="7">
    <source>
        <dbReference type="ARBA" id="ARBA00023244"/>
    </source>
</evidence>
<dbReference type="CDD" id="cd00610">
    <property type="entry name" value="OAT_like"/>
    <property type="match status" value="1"/>
</dbReference>
<evidence type="ECO:0000313" key="9">
    <source>
        <dbReference type="EMBL" id="ADB57656.1"/>
    </source>
</evidence>
<dbReference type="InterPro" id="IPR015422">
    <property type="entry name" value="PyrdxlP-dep_Trfase_small"/>
</dbReference>
<dbReference type="PANTHER" id="PTHR43713:SF3">
    <property type="entry name" value="GLUTAMATE-1-SEMIALDEHYDE 2,1-AMINOMUTASE 1, CHLOROPLASTIC-RELATED"/>
    <property type="match status" value="1"/>
</dbReference>
<protein>
    <recommendedName>
        <fullName evidence="8">Glutamate-1-semialdehyde 2,1-aminomutase</fullName>
        <shortName evidence="8">GSA</shortName>
        <ecNumber evidence="8">5.4.3.8</ecNumber>
    </recommendedName>
    <alternativeName>
        <fullName evidence="8">Glutamate-1-semialdehyde aminotransferase</fullName>
        <shortName evidence="8">GSA-AT</shortName>
    </alternativeName>
</protein>
<keyword evidence="6 8" id="KW-0413">Isomerase</keyword>
<dbReference type="EC" id="5.4.3.8" evidence="8"/>
<feature type="modified residue" description="N6-(pyridoxal phosphate)lysine" evidence="8">
    <location>
        <position position="277"/>
    </location>
</feature>
<dbReference type="PANTHER" id="PTHR43713">
    <property type="entry name" value="GLUTAMATE-1-SEMIALDEHYDE 2,1-AMINOMUTASE"/>
    <property type="match status" value="1"/>
</dbReference>
<organism evidence="9 10">
    <name type="scientific">Archaeoglobus profundus (strain DSM 5631 / JCM 9629 / NBRC 100127 / Av18)</name>
    <dbReference type="NCBI Taxonomy" id="572546"/>
    <lineage>
        <taxon>Archaea</taxon>
        <taxon>Methanobacteriati</taxon>
        <taxon>Methanobacteriota</taxon>
        <taxon>Archaeoglobi</taxon>
        <taxon>Archaeoglobales</taxon>
        <taxon>Archaeoglobaceae</taxon>
        <taxon>Archaeoglobus</taxon>
    </lineage>
</organism>
<evidence type="ECO:0000256" key="1">
    <source>
        <dbReference type="ARBA" id="ARBA00001579"/>
    </source>
</evidence>
<dbReference type="EMBL" id="CP001857">
    <property type="protein sequence ID" value="ADB57656.1"/>
    <property type="molecule type" value="Genomic_DNA"/>
</dbReference>
<comment type="subcellular location">
    <subcellularLocation>
        <location evidence="8">Cytoplasm</location>
    </subcellularLocation>
</comment>
<dbReference type="HAMAP" id="MF_00375">
    <property type="entry name" value="HemL_aminotrans_3"/>
    <property type="match status" value="1"/>
</dbReference>
<evidence type="ECO:0000256" key="8">
    <source>
        <dbReference type="HAMAP-Rule" id="MF_00375"/>
    </source>
</evidence>
<proteinExistence type="inferred from homology"/>
<keyword evidence="10" id="KW-1185">Reference proteome</keyword>
<reference evidence="9 10" key="1">
    <citation type="journal article" date="2010" name="Stand. Genomic Sci.">
        <title>Complete genome sequence of Archaeoglobus profundus type strain (AV18).</title>
        <authorList>
            <person name="von Jan M."/>
            <person name="Lapidus A."/>
            <person name="Del Rio T.G."/>
            <person name="Copeland A."/>
            <person name="Tice H."/>
            <person name="Cheng J.F."/>
            <person name="Lucas S."/>
            <person name="Chen F."/>
            <person name="Nolan M."/>
            <person name="Goodwin L."/>
            <person name="Han C."/>
            <person name="Pitluck S."/>
            <person name="Liolios K."/>
            <person name="Ivanova N."/>
            <person name="Mavromatis K."/>
            <person name="Ovchinnikova G."/>
            <person name="Chertkov O."/>
            <person name="Pati A."/>
            <person name="Chen A."/>
            <person name="Palaniappan K."/>
            <person name="Land M."/>
            <person name="Hauser L."/>
            <person name="Chang Y.J."/>
            <person name="Jeffries C.D."/>
            <person name="Saunders E."/>
            <person name="Brettin T."/>
            <person name="Detter J.C."/>
            <person name="Chain P."/>
            <person name="Eichinger K."/>
            <person name="Huber H."/>
            <person name="Spring S."/>
            <person name="Rohde M."/>
            <person name="Goker M."/>
            <person name="Wirth R."/>
            <person name="Woyke T."/>
            <person name="Bristow J."/>
            <person name="Eisen J.A."/>
            <person name="Markowitz V."/>
            <person name="Hugenholtz P."/>
            <person name="Kyrpides N.C."/>
            <person name="Klenk H.P."/>
        </authorList>
    </citation>
    <scope>NUCLEOTIDE SEQUENCE [LARGE SCALE GENOMIC DNA]</scope>
    <source>
        <strain evidence="10">DSM 5631 / JCM 9629 / NBRC 100127 / Av18</strain>
    </source>
</reference>
<dbReference type="SUPFAM" id="SSF53383">
    <property type="entry name" value="PLP-dependent transferases"/>
    <property type="match status" value="1"/>
</dbReference>
<dbReference type="Gene3D" id="3.40.640.10">
    <property type="entry name" value="Type I PLP-dependent aspartate aminotransferase-like (Major domain)"/>
    <property type="match status" value="1"/>
</dbReference>
<dbReference type="AlphaFoldDB" id="D2RH81"/>
<comment type="similarity">
    <text evidence="4 8">Belongs to the class-III pyridoxal-phosphate-dependent aminotransferase family. HemL subfamily.</text>
</comment>
<evidence type="ECO:0000256" key="5">
    <source>
        <dbReference type="ARBA" id="ARBA00022898"/>
    </source>
</evidence>
<sequence length="436" mass="48242">MEKILIQLPKRLVMKLEKSKALYEEAVKLLPGGVSSPVRAIKPFPFYTAKAEGSKIYDVDGNCYIDYCLAYGPLILGHANPVVKSALMEQLEKGWLYGTPIELEVKYAKLITKLYKSIEMLRFVNTGSEATMSAIRLARGFTGRNKILKIEGSFHGSHDAVLVKAGSGATTHGIPNSAGVPPDFVKHTLQVPFNDVEALAEVVEKNRDDLACVIMEPVMGNSSLIIPEEGYLKEVRKITAENDVLLIFDEVITGFRLALGGAQEFYGIEADLTTLGKIAGGGLPIGIFGGRREIMEHVAPSGNVYQAGTFSGNPLSLTAGYTTVKFMIENKVIDVVNRTTEELVKGLKDQIEDSNANLEIDSIASMFCVYFGRKPKNYADALKLDKDRYMKFFWKMLENDVFFPPSQFETCFVSYAHTKEDVEKTIEAFGLCLREL</sequence>
<comment type="catalytic activity">
    <reaction evidence="1 8">
        <text>(S)-4-amino-5-oxopentanoate = 5-aminolevulinate</text>
        <dbReference type="Rhea" id="RHEA:14265"/>
        <dbReference type="ChEBI" id="CHEBI:57501"/>
        <dbReference type="ChEBI" id="CHEBI:356416"/>
        <dbReference type="EC" id="5.4.3.8"/>
    </reaction>
</comment>
<dbReference type="Pfam" id="PF00202">
    <property type="entry name" value="Aminotran_3"/>
    <property type="match status" value="1"/>
</dbReference>
<name>D2RH81_ARCPA</name>
<dbReference type="NCBIfam" id="NF000818">
    <property type="entry name" value="PRK00062.1"/>
    <property type="match status" value="1"/>
</dbReference>
<dbReference type="InterPro" id="IPR049704">
    <property type="entry name" value="Aminotrans_3_PPA_site"/>
</dbReference>
<evidence type="ECO:0000256" key="6">
    <source>
        <dbReference type="ARBA" id="ARBA00023235"/>
    </source>
</evidence>
<dbReference type="InterPro" id="IPR015424">
    <property type="entry name" value="PyrdxlP-dep_Trfase"/>
</dbReference>
<dbReference type="Gene3D" id="3.90.1150.10">
    <property type="entry name" value="Aspartate Aminotransferase, domain 1"/>
    <property type="match status" value="1"/>
</dbReference>
<gene>
    <name evidence="8" type="primary">hemL</name>
    <name evidence="9" type="ordered locus">Arcpr_0591</name>
</gene>
<evidence type="ECO:0000313" key="10">
    <source>
        <dbReference type="Proteomes" id="UP000001901"/>
    </source>
</evidence>
<evidence type="ECO:0000256" key="3">
    <source>
        <dbReference type="ARBA" id="ARBA00004819"/>
    </source>
</evidence>
<dbReference type="UniPathway" id="UPA00251">
    <property type="reaction ID" value="UER00317"/>
</dbReference>
<dbReference type="PROSITE" id="PS00600">
    <property type="entry name" value="AA_TRANSFER_CLASS_3"/>
    <property type="match status" value="1"/>
</dbReference>
<evidence type="ECO:0000256" key="2">
    <source>
        <dbReference type="ARBA" id="ARBA00001933"/>
    </source>
</evidence>
<dbReference type="KEGG" id="apo:Arcpr_0591"/>
<dbReference type="InterPro" id="IPR004639">
    <property type="entry name" value="4pyrrol_synth_GluAld_NH2Trfase"/>
</dbReference>
<dbReference type="GO" id="GO:0006782">
    <property type="term" value="P:protoporphyrinogen IX biosynthetic process"/>
    <property type="evidence" value="ECO:0007669"/>
    <property type="project" value="UniProtKB-UniRule"/>
</dbReference>
<dbReference type="InterPro" id="IPR005814">
    <property type="entry name" value="Aminotrans_3"/>
</dbReference>